<dbReference type="InterPro" id="IPR038763">
    <property type="entry name" value="DHH_sf"/>
</dbReference>
<feature type="domain" description="DHHA1" evidence="7">
    <location>
        <begin position="356"/>
        <end position="448"/>
    </location>
</feature>
<proteinExistence type="inferred from homology"/>
<evidence type="ECO:0000256" key="2">
    <source>
        <dbReference type="ARBA" id="ARBA00019841"/>
    </source>
</evidence>
<evidence type="ECO:0000256" key="3">
    <source>
        <dbReference type="ARBA" id="ARBA00022722"/>
    </source>
</evidence>
<gene>
    <name evidence="9" type="primary">recJ</name>
    <name evidence="9" type="ORF">ACJDU8_16095</name>
</gene>
<dbReference type="PANTHER" id="PTHR30255">
    <property type="entry name" value="SINGLE-STRANDED-DNA-SPECIFIC EXONUCLEASE RECJ"/>
    <property type="match status" value="1"/>
</dbReference>
<accession>A0ABW8SLY4</accession>
<keyword evidence="3" id="KW-0540">Nuclease</keyword>
<dbReference type="InterPro" id="IPR003156">
    <property type="entry name" value="DHHA1_dom"/>
</dbReference>
<evidence type="ECO:0000259" key="7">
    <source>
        <dbReference type="Pfam" id="PF02272"/>
    </source>
</evidence>
<feature type="domain" description="RecJ OB" evidence="8">
    <location>
        <begin position="462"/>
        <end position="587"/>
    </location>
</feature>
<protein>
    <recommendedName>
        <fullName evidence="2">Single-stranded-DNA-specific exonuclease RecJ</fullName>
    </recommendedName>
</protein>
<evidence type="ECO:0000256" key="5">
    <source>
        <dbReference type="ARBA" id="ARBA00022839"/>
    </source>
</evidence>
<evidence type="ECO:0000259" key="6">
    <source>
        <dbReference type="Pfam" id="PF01368"/>
    </source>
</evidence>
<evidence type="ECO:0000313" key="10">
    <source>
        <dbReference type="Proteomes" id="UP001623660"/>
    </source>
</evidence>
<keyword evidence="5 9" id="KW-0269">Exonuclease</keyword>
<evidence type="ECO:0000256" key="1">
    <source>
        <dbReference type="ARBA" id="ARBA00005915"/>
    </source>
</evidence>
<evidence type="ECO:0000313" key="9">
    <source>
        <dbReference type="EMBL" id="MFL0197067.1"/>
    </source>
</evidence>
<feature type="domain" description="DDH" evidence="6">
    <location>
        <begin position="78"/>
        <end position="237"/>
    </location>
</feature>
<dbReference type="PANTHER" id="PTHR30255:SF2">
    <property type="entry name" value="SINGLE-STRANDED-DNA-SPECIFIC EXONUCLEASE RECJ"/>
    <property type="match status" value="1"/>
</dbReference>
<dbReference type="InterPro" id="IPR051673">
    <property type="entry name" value="SSDNA_exonuclease_RecJ"/>
</dbReference>
<dbReference type="Gene3D" id="3.10.310.30">
    <property type="match status" value="1"/>
</dbReference>
<evidence type="ECO:0000259" key="8">
    <source>
        <dbReference type="Pfam" id="PF17768"/>
    </source>
</evidence>
<dbReference type="EMBL" id="JBJHZX010000025">
    <property type="protein sequence ID" value="MFL0197067.1"/>
    <property type="molecule type" value="Genomic_DNA"/>
</dbReference>
<keyword evidence="10" id="KW-1185">Reference proteome</keyword>
<organism evidence="9 10">
    <name type="scientific">Candidatus Clostridium eludens</name>
    <dbReference type="NCBI Taxonomy" id="3381663"/>
    <lineage>
        <taxon>Bacteria</taxon>
        <taxon>Bacillati</taxon>
        <taxon>Bacillota</taxon>
        <taxon>Clostridia</taxon>
        <taxon>Eubacteriales</taxon>
        <taxon>Clostridiaceae</taxon>
        <taxon>Clostridium</taxon>
    </lineage>
</organism>
<dbReference type="RefSeq" id="WP_406793173.1">
    <property type="nucleotide sequence ID" value="NZ_JBJHZX010000025.1"/>
</dbReference>
<dbReference type="Pfam" id="PF17768">
    <property type="entry name" value="RecJ_OB"/>
    <property type="match status" value="1"/>
</dbReference>
<dbReference type="NCBIfam" id="TIGR00644">
    <property type="entry name" value="recJ"/>
    <property type="match status" value="1"/>
</dbReference>
<comment type="caution">
    <text evidence="9">The sequence shown here is derived from an EMBL/GenBank/DDBJ whole genome shotgun (WGS) entry which is preliminary data.</text>
</comment>
<sequence>MTGKWMLKRCNKDVRYISQKAGISEVMATILANRGIVGESQIKDFLNPSMDNLQNPMFMKDMEKGTDIIYKSIVEDKNIAIYGDYDADGVMSTYILYCGLLRCGAKVKYHIPDRIEEGYGINIKTIEQLKQEGIEIIITCDNGISALDQVKRAKELNMTVVITDHHDIFFEDLENGEKKHLIPEADAVIDPKQGNCSYPFKHLCGAGIAFKFIQVLYKKFGIKKEEAYKFIQYAAIGTICDVVELVGENRIIVKNGLEMINNTENLGIKALIEETSLKDKNISSYHIGFIIGPCINATGRLESAAMALELLLCENSDKAFKLAKKLHELNIQRQDMTVKSLNEIVNKVENSSLKKDKILVVYQGETHESIAGIVAGRLKDRYNVPSIVITRGKTLPKGSGRSIEGYNMFEELVRCKNLIKKFGGHPLAAGLSIEEQNIDKLREELNKNCNLTCEDLVPKIRIDKNISLENISFSMIEDIKKLEPFGKGNSTPLFGEKNIDVFRIYFMGKDKNVLKLLCRLKNSLKKIDAVAFDGGKKFKELILEVYDRQYASKIFSNNFSSLKMDFIFLPCVNEFNGSKNLQLLIKDFRLTSKSK</sequence>
<comment type="similarity">
    <text evidence="1">Belongs to the RecJ family.</text>
</comment>
<dbReference type="InterPro" id="IPR041122">
    <property type="entry name" value="RecJ_OB"/>
</dbReference>
<dbReference type="InterPro" id="IPR004610">
    <property type="entry name" value="RecJ"/>
</dbReference>
<dbReference type="Proteomes" id="UP001623660">
    <property type="component" value="Unassembled WGS sequence"/>
</dbReference>
<keyword evidence="4" id="KW-0378">Hydrolase</keyword>
<dbReference type="SUPFAM" id="SSF64182">
    <property type="entry name" value="DHH phosphoesterases"/>
    <property type="match status" value="1"/>
</dbReference>
<dbReference type="Pfam" id="PF01368">
    <property type="entry name" value="DHH"/>
    <property type="match status" value="1"/>
</dbReference>
<evidence type="ECO:0000256" key="4">
    <source>
        <dbReference type="ARBA" id="ARBA00022801"/>
    </source>
</evidence>
<name>A0ABW8SLY4_9CLOT</name>
<dbReference type="InterPro" id="IPR001667">
    <property type="entry name" value="DDH_dom"/>
</dbReference>
<dbReference type="Gene3D" id="3.90.1640.30">
    <property type="match status" value="1"/>
</dbReference>
<reference evidence="9 10" key="1">
    <citation type="submission" date="2024-11" db="EMBL/GenBank/DDBJ databases">
        <authorList>
            <person name="Heng Y.C."/>
            <person name="Lim A.C.H."/>
            <person name="Lee J.K.Y."/>
            <person name="Kittelmann S."/>
        </authorList>
    </citation>
    <scope>NUCLEOTIDE SEQUENCE [LARGE SCALE GENOMIC DNA]</scope>
    <source>
        <strain evidence="9 10">WILCCON 0269</strain>
    </source>
</reference>
<dbReference type="Pfam" id="PF02272">
    <property type="entry name" value="DHHA1"/>
    <property type="match status" value="1"/>
</dbReference>
<dbReference type="GO" id="GO:0004527">
    <property type="term" value="F:exonuclease activity"/>
    <property type="evidence" value="ECO:0007669"/>
    <property type="project" value="UniProtKB-KW"/>
</dbReference>